<proteinExistence type="predicted"/>
<comment type="caution">
    <text evidence="2">The sequence shown here is derived from an EMBL/GenBank/DDBJ whole genome shotgun (WGS) entry which is preliminary data.</text>
</comment>
<feature type="region of interest" description="Disordered" evidence="1">
    <location>
        <begin position="33"/>
        <end position="61"/>
    </location>
</feature>
<dbReference type="Proteomes" id="UP000828390">
    <property type="component" value="Unassembled WGS sequence"/>
</dbReference>
<gene>
    <name evidence="2" type="ORF">DPMN_109420</name>
</gene>
<dbReference type="AlphaFoldDB" id="A0A9D4KB39"/>
<dbReference type="EMBL" id="JAIWYP010000004">
    <property type="protein sequence ID" value="KAH3836051.1"/>
    <property type="molecule type" value="Genomic_DNA"/>
</dbReference>
<reference evidence="2" key="2">
    <citation type="submission" date="2020-11" db="EMBL/GenBank/DDBJ databases">
        <authorList>
            <person name="McCartney M.A."/>
            <person name="Auch B."/>
            <person name="Kono T."/>
            <person name="Mallez S."/>
            <person name="Becker A."/>
            <person name="Gohl D.M."/>
            <person name="Silverstein K.A.T."/>
            <person name="Koren S."/>
            <person name="Bechman K.B."/>
            <person name="Herman A."/>
            <person name="Abrahante J.E."/>
            <person name="Garbe J."/>
        </authorList>
    </citation>
    <scope>NUCLEOTIDE SEQUENCE</scope>
    <source>
        <strain evidence="2">Duluth1</strain>
        <tissue evidence="2">Whole animal</tissue>
    </source>
</reference>
<evidence type="ECO:0000313" key="3">
    <source>
        <dbReference type="Proteomes" id="UP000828390"/>
    </source>
</evidence>
<sequence length="69" mass="7697">MELESLTESHQKTTPIQIEEQVAEPSVNSLIEPDKRTRADSIGRPPVAPKPKSNLPKCLPKPKIIVKEK</sequence>
<protein>
    <submittedName>
        <fullName evidence="2">Uncharacterized protein</fullName>
    </submittedName>
</protein>
<name>A0A9D4KB39_DREPO</name>
<organism evidence="2 3">
    <name type="scientific">Dreissena polymorpha</name>
    <name type="common">Zebra mussel</name>
    <name type="synonym">Mytilus polymorpha</name>
    <dbReference type="NCBI Taxonomy" id="45954"/>
    <lineage>
        <taxon>Eukaryota</taxon>
        <taxon>Metazoa</taxon>
        <taxon>Spiralia</taxon>
        <taxon>Lophotrochozoa</taxon>
        <taxon>Mollusca</taxon>
        <taxon>Bivalvia</taxon>
        <taxon>Autobranchia</taxon>
        <taxon>Heteroconchia</taxon>
        <taxon>Euheterodonta</taxon>
        <taxon>Imparidentia</taxon>
        <taxon>Neoheterodontei</taxon>
        <taxon>Myida</taxon>
        <taxon>Dreissenoidea</taxon>
        <taxon>Dreissenidae</taxon>
        <taxon>Dreissena</taxon>
    </lineage>
</organism>
<reference evidence="2" key="1">
    <citation type="journal article" date="2019" name="bioRxiv">
        <title>The Genome of the Zebra Mussel, Dreissena polymorpha: A Resource for Invasive Species Research.</title>
        <authorList>
            <person name="McCartney M.A."/>
            <person name="Auch B."/>
            <person name="Kono T."/>
            <person name="Mallez S."/>
            <person name="Zhang Y."/>
            <person name="Obille A."/>
            <person name="Becker A."/>
            <person name="Abrahante J.E."/>
            <person name="Garbe J."/>
            <person name="Badalamenti J.P."/>
            <person name="Herman A."/>
            <person name="Mangelson H."/>
            <person name="Liachko I."/>
            <person name="Sullivan S."/>
            <person name="Sone E.D."/>
            <person name="Koren S."/>
            <person name="Silverstein K.A.T."/>
            <person name="Beckman K.B."/>
            <person name="Gohl D.M."/>
        </authorList>
    </citation>
    <scope>NUCLEOTIDE SEQUENCE</scope>
    <source>
        <strain evidence="2">Duluth1</strain>
        <tissue evidence="2">Whole animal</tissue>
    </source>
</reference>
<evidence type="ECO:0000313" key="2">
    <source>
        <dbReference type="EMBL" id="KAH3836051.1"/>
    </source>
</evidence>
<keyword evidence="3" id="KW-1185">Reference proteome</keyword>
<evidence type="ECO:0000256" key="1">
    <source>
        <dbReference type="SAM" id="MobiDB-lite"/>
    </source>
</evidence>
<accession>A0A9D4KB39</accession>